<keyword evidence="3" id="KW-1185">Reference proteome</keyword>
<dbReference type="AlphaFoldDB" id="A0A2T4BVK4"/>
<feature type="compositionally biased region" description="Low complexity" evidence="1">
    <location>
        <begin position="42"/>
        <end position="59"/>
    </location>
</feature>
<feature type="region of interest" description="Disordered" evidence="1">
    <location>
        <begin position="40"/>
        <end position="59"/>
    </location>
</feature>
<name>A0A2T4BVK4_TRILO</name>
<proteinExistence type="predicted"/>
<sequence>MHGPRNVICPRKEVMQLHQSAPLNPCSHCFNPNHHNSDTIISSSSSSSASSSSSFSSFF</sequence>
<dbReference type="EMBL" id="KZ679139">
    <property type="protein sequence ID" value="PTB73276.1"/>
    <property type="molecule type" value="Genomic_DNA"/>
</dbReference>
<protein>
    <submittedName>
        <fullName evidence="2">Uncharacterized protein</fullName>
    </submittedName>
</protein>
<dbReference type="Proteomes" id="UP000240760">
    <property type="component" value="Unassembled WGS sequence"/>
</dbReference>
<evidence type="ECO:0000313" key="3">
    <source>
        <dbReference type="Proteomes" id="UP000240760"/>
    </source>
</evidence>
<accession>A0A2T4BVK4</accession>
<gene>
    <name evidence="2" type="ORF">M440DRAFT_1404999</name>
</gene>
<evidence type="ECO:0000313" key="2">
    <source>
        <dbReference type="EMBL" id="PTB73276.1"/>
    </source>
</evidence>
<reference evidence="2 3" key="1">
    <citation type="submission" date="2016-07" db="EMBL/GenBank/DDBJ databases">
        <title>Multiple horizontal gene transfer events from other fungi enriched the ability of initially mycotrophic Trichoderma (Ascomycota) to feed on dead plant biomass.</title>
        <authorList>
            <consortium name="DOE Joint Genome Institute"/>
            <person name="Aerts A."/>
            <person name="Atanasova L."/>
            <person name="Chenthamara K."/>
            <person name="Zhang J."/>
            <person name="Grujic M."/>
            <person name="Henrissat B."/>
            <person name="Kuo A."/>
            <person name="Salamov A."/>
            <person name="Lipzen A."/>
            <person name="Labutti K."/>
            <person name="Barry K."/>
            <person name="Miao Y."/>
            <person name="Rahimi M.J."/>
            <person name="Shen Q."/>
            <person name="Grigoriev I.V."/>
            <person name="Kubicek C.P."/>
            <person name="Druzhinina I.S."/>
        </authorList>
    </citation>
    <scope>NUCLEOTIDE SEQUENCE [LARGE SCALE GENOMIC DNA]</scope>
    <source>
        <strain evidence="2 3">ATCC 18648</strain>
    </source>
</reference>
<organism evidence="2 3">
    <name type="scientific">Trichoderma longibrachiatum ATCC 18648</name>
    <dbReference type="NCBI Taxonomy" id="983965"/>
    <lineage>
        <taxon>Eukaryota</taxon>
        <taxon>Fungi</taxon>
        <taxon>Dikarya</taxon>
        <taxon>Ascomycota</taxon>
        <taxon>Pezizomycotina</taxon>
        <taxon>Sordariomycetes</taxon>
        <taxon>Hypocreomycetidae</taxon>
        <taxon>Hypocreales</taxon>
        <taxon>Hypocreaceae</taxon>
        <taxon>Trichoderma</taxon>
    </lineage>
</organism>
<evidence type="ECO:0000256" key="1">
    <source>
        <dbReference type="SAM" id="MobiDB-lite"/>
    </source>
</evidence>